<keyword evidence="2" id="KW-1185">Reference proteome</keyword>
<name>A0A834M4B6_RHYFE</name>
<dbReference type="Proteomes" id="UP000625711">
    <property type="component" value="Unassembled WGS sequence"/>
</dbReference>
<evidence type="ECO:0008006" key="3">
    <source>
        <dbReference type="Google" id="ProtNLM"/>
    </source>
</evidence>
<comment type="caution">
    <text evidence="1">The sequence shown here is derived from an EMBL/GenBank/DDBJ whole genome shotgun (WGS) entry which is preliminary data.</text>
</comment>
<dbReference type="EMBL" id="JAACXV010013947">
    <property type="protein sequence ID" value="KAF7271526.1"/>
    <property type="molecule type" value="Genomic_DNA"/>
</dbReference>
<dbReference type="OrthoDB" id="10017216at2759"/>
<evidence type="ECO:0000313" key="1">
    <source>
        <dbReference type="EMBL" id="KAF7271526.1"/>
    </source>
</evidence>
<dbReference type="PANTHER" id="PTHR15208:SF2">
    <property type="entry name" value="RECEPTOR-BINDING CANCER ANTIGEN EXPRESSED ON SISO CELLS"/>
    <property type="match status" value="1"/>
</dbReference>
<sequence>MKVMGFLYLRALCCIRKRKRNCSESAVPLTQVVSSVELPNDIQDWADWGNDALIDKKPKTVQDYIALYRQQTFKPHNNEVEENVEEQLNFFEDMTPQITKQTKVLIRNKNDEGSSKILNNRLNAIDDSVNVIPSAELGEWNENSGWDGEQLLDHEAQRILREQKKLDREKRLWEQNQKKIEKHPRVLGSKLMT</sequence>
<dbReference type="PANTHER" id="PTHR15208">
    <property type="entry name" value="RECEPTOR-BINDING CANCER ANTIGEN EXPRESSED ON SISO CELLS CANCER ASSOCIATED SURFACE ANTIGEN RCAS1 ESTROGEN RECEPTOR-BINDING FRAGMENT- ASSOCIATED GENE 9 PROTEIN"/>
    <property type="match status" value="1"/>
</dbReference>
<dbReference type="AlphaFoldDB" id="A0A834M4B6"/>
<organism evidence="1 2">
    <name type="scientific">Rhynchophorus ferrugineus</name>
    <name type="common">Red palm weevil</name>
    <name type="synonym">Curculio ferrugineus</name>
    <dbReference type="NCBI Taxonomy" id="354439"/>
    <lineage>
        <taxon>Eukaryota</taxon>
        <taxon>Metazoa</taxon>
        <taxon>Ecdysozoa</taxon>
        <taxon>Arthropoda</taxon>
        <taxon>Hexapoda</taxon>
        <taxon>Insecta</taxon>
        <taxon>Pterygota</taxon>
        <taxon>Neoptera</taxon>
        <taxon>Endopterygota</taxon>
        <taxon>Coleoptera</taxon>
        <taxon>Polyphaga</taxon>
        <taxon>Cucujiformia</taxon>
        <taxon>Curculionidae</taxon>
        <taxon>Dryophthorinae</taxon>
        <taxon>Rhynchophorus</taxon>
    </lineage>
</organism>
<accession>A0A834M4B6</accession>
<dbReference type="InterPro" id="IPR017025">
    <property type="entry name" value="Cancer-assoc_antigen_RCAS1"/>
</dbReference>
<reference evidence="1" key="1">
    <citation type="submission" date="2020-08" db="EMBL/GenBank/DDBJ databases">
        <title>Genome sequencing and assembly of the red palm weevil Rhynchophorus ferrugineus.</title>
        <authorList>
            <person name="Dias G.B."/>
            <person name="Bergman C.M."/>
            <person name="Manee M."/>
        </authorList>
    </citation>
    <scope>NUCLEOTIDE SEQUENCE</scope>
    <source>
        <strain evidence="1">AA-2017</strain>
        <tissue evidence="1">Whole larva</tissue>
    </source>
</reference>
<evidence type="ECO:0000313" key="2">
    <source>
        <dbReference type="Proteomes" id="UP000625711"/>
    </source>
</evidence>
<protein>
    <recommendedName>
        <fullName evidence="3">Receptor-binding cancer antigen</fullName>
    </recommendedName>
</protein>
<proteinExistence type="predicted"/>
<gene>
    <name evidence="1" type="ORF">GWI33_015601</name>
</gene>
<dbReference type="PIRSF" id="PIRSF034247">
    <property type="entry name" value="RCAS1"/>
    <property type="match status" value="1"/>
</dbReference>
<dbReference type="GO" id="GO:0030141">
    <property type="term" value="C:secretory granule"/>
    <property type="evidence" value="ECO:0007669"/>
    <property type="project" value="TreeGrafter"/>
</dbReference>